<dbReference type="Pfam" id="PF17989">
    <property type="entry name" value="ALP_N"/>
    <property type="match status" value="1"/>
</dbReference>
<dbReference type="Pfam" id="PF21522">
    <property type="entry name" value="MreB-like_C"/>
    <property type="match status" value="1"/>
</dbReference>
<organism evidence="3 4">
    <name type="scientific">Sporosarcina soli</name>
    <dbReference type="NCBI Taxonomy" id="334736"/>
    <lineage>
        <taxon>Bacteria</taxon>
        <taxon>Bacillati</taxon>
        <taxon>Bacillota</taxon>
        <taxon>Bacilli</taxon>
        <taxon>Bacillales</taxon>
        <taxon>Caryophanaceae</taxon>
        <taxon>Sporosarcina</taxon>
    </lineage>
</organism>
<dbReference type="InterPro" id="IPR040607">
    <property type="entry name" value="ALP_N"/>
</dbReference>
<proteinExistence type="predicted"/>
<dbReference type="Gene3D" id="3.30.420.40">
    <property type="match status" value="2"/>
</dbReference>
<dbReference type="EMBL" id="JBHSNO010000016">
    <property type="protein sequence ID" value="MFC5591705.1"/>
    <property type="molecule type" value="Genomic_DNA"/>
</dbReference>
<feature type="domain" description="Actin homologue MreB-like C-terminal" evidence="2">
    <location>
        <begin position="188"/>
        <end position="312"/>
    </location>
</feature>
<comment type="caution">
    <text evidence="3">The sequence shown here is derived from an EMBL/GenBank/DDBJ whole genome shotgun (WGS) entry which is preliminary data.</text>
</comment>
<evidence type="ECO:0000259" key="2">
    <source>
        <dbReference type="Pfam" id="PF21522"/>
    </source>
</evidence>
<name>A0ABW0TS27_9BACL</name>
<dbReference type="InterPro" id="IPR043129">
    <property type="entry name" value="ATPase_NBD"/>
</dbReference>
<dbReference type="RefSeq" id="WP_381439830.1">
    <property type="nucleotide sequence ID" value="NZ_JBHSNO010000016.1"/>
</dbReference>
<protein>
    <recommendedName>
        <fullName evidence="5">Actin-like protein N-terminal domain-containing protein</fullName>
    </recommendedName>
</protein>
<dbReference type="Proteomes" id="UP001596109">
    <property type="component" value="Unassembled WGS sequence"/>
</dbReference>
<dbReference type="InterPro" id="IPR049067">
    <property type="entry name" value="MreB-like_C"/>
</dbReference>
<evidence type="ECO:0000313" key="4">
    <source>
        <dbReference type="Proteomes" id="UP001596109"/>
    </source>
</evidence>
<reference evidence="4" key="1">
    <citation type="journal article" date="2019" name="Int. J. Syst. Evol. Microbiol.">
        <title>The Global Catalogue of Microorganisms (GCM) 10K type strain sequencing project: providing services to taxonomists for standard genome sequencing and annotation.</title>
        <authorList>
            <consortium name="The Broad Institute Genomics Platform"/>
            <consortium name="The Broad Institute Genome Sequencing Center for Infectious Disease"/>
            <person name="Wu L."/>
            <person name="Ma J."/>
        </authorList>
    </citation>
    <scope>NUCLEOTIDE SEQUENCE [LARGE SCALE GENOMIC DNA]</scope>
    <source>
        <strain evidence="4">CGMCC 4.1434</strain>
    </source>
</reference>
<feature type="domain" description="Actin-like protein N-terminal" evidence="1">
    <location>
        <begin position="5"/>
        <end position="160"/>
    </location>
</feature>
<evidence type="ECO:0008006" key="5">
    <source>
        <dbReference type="Google" id="ProtNLM"/>
    </source>
</evidence>
<evidence type="ECO:0000259" key="1">
    <source>
        <dbReference type="Pfam" id="PF17989"/>
    </source>
</evidence>
<sequence length="353" mass="39248">MLNVAVDLGYGFVKAISSSGKRIIFPSLVGKGYDRGITNILGDTPNDLSNMHISILNEEYFIGELANESRSLSRIFERERFNHVYTHILLNTAIQLVTEGRGGSVNLSTGLPLDFYQAQAKNFQSSITGVQSQIEWKSGPVVDGARQVNIERALVFPQGASAIFSALINHDGKYTYPQFMSQGSLIGLIDIGFRTTDFVVVEIQENGSFIPKAKLSGTVDDGVNNLYRDIRQAYKTQTGGADLSEHYISRILKDGKLTYKGNQIDFSHIIQSSKRSIATNIVDRLKNVWAEESDLFDSIFLAGGGGELFEPYIQPHFDNRLLKITESQFANAIGYLRLGKSVFDQLKRRKSVM</sequence>
<evidence type="ECO:0000313" key="3">
    <source>
        <dbReference type="EMBL" id="MFC5591705.1"/>
    </source>
</evidence>
<keyword evidence="4" id="KW-1185">Reference proteome</keyword>
<dbReference type="SUPFAM" id="SSF53067">
    <property type="entry name" value="Actin-like ATPase domain"/>
    <property type="match status" value="2"/>
</dbReference>
<gene>
    <name evidence="3" type="ORF">ACFPRA_22725</name>
</gene>
<dbReference type="CDD" id="cd24025">
    <property type="entry name" value="ASKHA_NBD_ParM_pCBH-like"/>
    <property type="match status" value="1"/>
</dbReference>
<accession>A0ABW0TS27</accession>